<dbReference type="InterPro" id="IPR042115">
    <property type="entry name" value="PriA_3primeBD_sf"/>
</dbReference>
<evidence type="ECO:0000256" key="2">
    <source>
        <dbReference type="ARBA" id="ARBA00022705"/>
    </source>
</evidence>
<evidence type="ECO:0000313" key="14">
    <source>
        <dbReference type="Proteomes" id="UP001206312"/>
    </source>
</evidence>
<dbReference type="SMART" id="SM00490">
    <property type="entry name" value="HELICc"/>
    <property type="match status" value="1"/>
</dbReference>
<dbReference type="Pfam" id="PF17764">
    <property type="entry name" value="PriA_3primeBD"/>
    <property type="match status" value="1"/>
</dbReference>
<keyword evidence="10 11" id="KW-0413">Isomerase</keyword>
<dbReference type="SMART" id="SM00487">
    <property type="entry name" value="DEXDc"/>
    <property type="match status" value="1"/>
</dbReference>
<dbReference type="Proteomes" id="UP001206312">
    <property type="component" value="Unassembled WGS sequence"/>
</dbReference>
<evidence type="ECO:0000256" key="11">
    <source>
        <dbReference type="HAMAP-Rule" id="MF_00983"/>
    </source>
</evidence>
<keyword evidence="2 11" id="KW-0235">DNA replication</keyword>
<proteinExistence type="inferred from homology"/>
<gene>
    <name evidence="11 13" type="primary">priA</name>
    <name evidence="13" type="ORF">NG653_14025</name>
</gene>
<feature type="domain" description="Helicase ATP-binding" evidence="12">
    <location>
        <begin position="293"/>
        <end position="462"/>
    </location>
</feature>
<dbReference type="Gene3D" id="3.40.50.300">
    <property type="entry name" value="P-loop containing nucleotide triphosphate hydrolases"/>
    <property type="match status" value="2"/>
</dbReference>
<dbReference type="PROSITE" id="PS51192">
    <property type="entry name" value="HELICASE_ATP_BIND_1"/>
    <property type="match status" value="1"/>
</dbReference>
<dbReference type="EC" id="5.6.2.4" evidence="11"/>
<dbReference type="InterPro" id="IPR041222">
    <property type="entry name" value="PriA_3primeBD"/>
</dbReference>
<evidence type="ECO:0000256" key="6">
    <source>
        <dbReference type="ARBA" id="ARBA00022806"/>
    </source>
</evidence>
<feature type="binding site" evidence="11">
    <location>
        <position position="537"/>
    </location>
    <ligand>
        <name>Zn(2+)</name>
        <dbReference type="ChEBI" id="CHEBI:29105"/>
        <label>2</label>
    </ligand>
</feature>
<dbReference type="SUPFAM" id="SSF52540">
    <property type="entry name" value="P-loop containing nucleoside triphosphate hydrolases"/>
    <property type="match status" value="2"/>
</dbReference>
<evidence type="ECO:0000256" key="9">
    <source>
        <dbReference type="ARBA" id="ARBA00023125"/>
    </source>
</evidence>
<evidence type="ECO:0000256" key="1">
    <source>
        <dbReference type="ARBA" id="ARBA00022515"/>
    </source>
</evidence>
<dbReference type="InterPro" id="IPR041236">
    <property type="entry name" value="PriA_C"/>
</dbReference>
<dbReference type="HAMAP" id="MF_00983">
    <property type="entry name" value="PriA"/>
    <property type="match status" value="1"/>
</dbReference>
<evidence type="ECO:0000256" key="5">
    <source>
        <dbReference type="ARBA" id="ARBA00022801"/>
    </source>
</evidence>
<dbReference type="InterPro" id="IPR011545">
    <property type="entry name" value="DEAD/DEAH_box_helicase_dom"/>
</dbReference>
<feature type="binding site" evidence="11">
    <location>
        <position position="528"/>
    </location>
    <ligand>
        <name>Zn(2+)</name>
        <dbReference type="ChEBI" id="CHEBI:29105"/>
        <label>1</label>
    </ligand>
</feature>
<keyword evidence="6 11" id="KW-0347">Helicase</keyword>
<dbReference type="CDD" id="cd18804">
    <property type="entry name" value="SF2_C_priA"/>
    <property type="match status" value="1"/>
</dbReference>
<comment type="caution">
    <text evidence="13">The sequence shown here is derived from an EMBL/GenBank/DDBJ whole genome shotgun (WGS) entry which is preliminary data.</text>
</comment>
<evidence type="ECO:0000256" key="10">
    <source>
        <dbReference type="ARBA" id="ARBA00023235"/>
    </source>
</evidence>
<evidence type="ECO:0000256" key="4">
    <source>
        <dbReference type="ARBA" id="ARBA00022741"/>
    </source>
</evidence>
<dbReference type="InterPro" id="IPR040498">
    <property type="entry name" value="PriA_CRR"/>
</dbReference>
<dbReference type="Pfam" id="PF18319">
    <property type="entry name" value="Zn_ribbon_PriA"/>
    <property type="match status" value="1"/>
</dbReference>
<reference evidence="13 14" key="1">
    <citation type="submission" date="2022-06" db="EMBL/GenBank/DDBJ databases">
        <authorList>
            <person name="Xuan X."/>
        </authorList>
    </citation>
    <scope>NUCLEOTIDE SEQUENCE [LARGE SCALE GENOMIC DNA]</scope>
    <source>
        <strain evidence="13 14">2V75</strain>
    </source>
</reference>
<comment type="similarity">
    <text evidence="11">Belongs to the helicase family. PriA subfamily.</text>
</comment>
<feature type="binding site" evidence="11">
    <location>
        <position position="525"/>
    </location>
    <ligand>
        <name>Zn(2+)</name>
        <dbReference type="ChEBI" id="CHEBI:29105"/>
        <label>1</label>
    </ligand>
</feature>
<dbReference type="RefSeq" id="WP_252742349.1">
    <property type="nucleotide sequence ID" value="NZ_JAMXIB010000017.1"/>
</dbReference>
<keyword evidence="3 11" id="KW-0479">Metal-binding</keyword>
<dbReference type="Gene3D" id="3.40.1440.60">
    <property type="entry name" value="PriA, 3(prime) DNA-binding domain"/>
    <property type="match status" value="1"/>
</dbReference>
<dbReference type="EMBL" id="JAMXIB010000017">
    <property type="protein sequence ID" value="MCO5725977.1"/>
    <property type="molecule type" value="Genomic_DNA"/>
</dbReference>
<comment type="cofactor">
    <cofactor evidence="11">
        <name>Zn(2+)</name>
        <dbReference type="ChEBI" id="CHEBI:29105"/>
    </cofactor>
    <text evidence="11">Binds 2 zinc ions per subunit.</text>
</comment>
<feature type="binding site" evidence="11">
    <location>
        <position position="552"/>
    </location>
    <ligand>
        <name>Zn(2+)</name>
        <dbReference type="ChEBI" id="CHEBI:29105"/>
        <label>2</label>
    </ligand>
</feature>
<evidence type="ECO:0000256" key="3">
    <source>
        <dbReference type="ARBA" id="ARBA00022723"/>
    </source>
</evidence>
<dbReference type="InterPro" id="IPR027417">
    <property type="entry name" value="P-loop_NTPase"/>
</dbReference>
<keyword evidence="14" id="KW-1185">Reference proteome</keyword>
<keyword evidence="5 11" id="KW-0378">Hydrolase</keyword>
<feature type="binding site" evidence="11">
    <location>
        <position position="568"/>
    </location>
    <ligand>
        <name>Zn(2+)</name>
        <dbReference type="ChEBI" id="CHEBI:29105"/>
        <label>1</label>
    </ligand>
</feature>
<keyword evidence="8 11" id="KW-0067">ATP-binding</keyword>
<comment type="catalytic activity">
    <reaction evidence="11">
        <text>Couples ATP hydrolysis with the unwinding of duplex DNA by translocating in the 3'-5' direction.</text>
        <dbReference type="EC" id="5.6.2.4"/>
    </reaction>
</comment>
<feature type="binding site" evidence="11">
    <location>
        <position position="534"/>
    </location>
    <ligand>
        <name>Zn(2+)</name>
        <dbReference type="ChEBI" id="CHEBI:29105"/>
        <label>2</label>
    </ligand>
</feature>
<dbReference type="CDD" id="cd17929">
    <property type="entry name" value="DEXHc_priA"/>
    <property type="match status" value="1"/>
</dbReference>
<comment type="function">
    <text evidence="11">Initiates the restart of stalled replication forks, which reloads the replicative helicase on sites other than the origin of replication. Recognizes and binds to abandoned replication forks and remodels them to uncover a helicase loading site. Promotes assembly of the primosome at these replication forks.</text>
</comment>
<sequence>MEYFIEVLLPIPLERNFTYSVTPGQFGILQPGMRVAIPFGKAKLYTGLVVSLHHSPPVAYEAREVYQVLDETPLVGELQLRLWKWIASYYMCTLGEVFRTAVPGAFLLESETRVVRNPDVAEDGDSLTEEEALVMEALEHQGVLKVSQISELTDRKNVLPLLHRLLRKGAIDLQEALREDYQPKKARFVRLHPTYESDPALERLLESLTRAPKQTQVILQLFQLQQGRDKPVRSREMEDRAGTSRSVIRAMIDKGILQEYELQQDRISYGGPAETGEPAALNEEQEEALASVRQAFGQGKPVLLHGVTSSGKTEVYHHLIRECLDRGKQVLYLVPEIALTAQLTHRLQALFGARVAVFHSRQSQQERAELWQHVQRGGEKAAVILGARSALFLPFARLGLVIVDEEHENSYKQFDPAPRYHARDAAIMLASMAGAPVVLGSATPSVETYYNAQKGKFGYARMQRRFGGVLLPEIELVDLSQAYRKKQMKGHFSQRLREGISLALQEGRQVILFQNRRGYAPVVECLSCGHSPGCPHCDVTLTFHQGLQQLRCHYCGYHRALEARCQACGNATLDTKGFGTEQVEEELKELFPGATSARMDLDTTRGKYAFERIIEQFEAREVDILVGTQMVTKGLDFGNVGLVGIMNADSLLNFPHFRAHERCFQLLTQVAGRAGRTAPRGKVLIQTYNPHHQILKQVSTGDYQGMFGEQLYEREQFRYPPVVRLIKITLRHREWGRVEEGASWFAKSLRMLFDREVLGPEFPPVARIRNQYHKQILLKIPPGQSLPKTKNSIKRIEQSFDAISRFRSIRVIYNVDYI</sequence>
<dbReference type="Pfam" id="PF00270">
    <property type="entry name" value="DEAD"/>
    <property type="match status" value="1"/>
</dbReference>
<dbReference type="InterPro" id="IPR001650">
    <property type="entry name" value="Helicase_C-like"/>
</dbReference>
<evidence type="ECO:0000313" key="13">
    <source>
        <dbReference type="EMBL" id="MCO5725977.1"/>
    </source>
</evidence>
<dbReference type="InterPro" id="IPR005259">
    <property type="entry name" value="PriA"/>
</dbReference>
<protein>
    <recommendedName>
        <fullName evidence="11">Replication restart protein PriA</fullName>
    </recommendedName>
    <alternativeName>
        <fullName evidence="11">ATP-dependent DNA helicase PriA</fullName>
        <ecNumber evidence="11">5.6.2.4</ecNumber>
    </alternativeName>
    <alternativeName>
        <fullName evidence="11">DNA 3'-5' helicase PriA</fullName>
    </alternativeName>
</protein>
<evidence type="ECO:0000256" key="7">
    <source>
        <dbReference type="ARBA" id="ARBA00022833"/>
    </source>
</evidence>
<dbReference type="InterPro" id="IPR014001">
    <property type="entry name" value="Helicase_ATP-bd"/>
</dbReference>
<keyword evidence="7 11" id="KW-0862">Zinc</keyword>
<evidence type="ECO:0000259" key="12">
    <source>
        <dbReference type="PROSITE" id="PS51192"/>
    </source>
</evidence>
<dbReference type="Pfam" id="PF18074">
    <property type="entry name" value="PriA_C"/>
    <property type="match status" value="1"/>
</dbReference>
<keyword evidence="9 11" id="KW-0238">DNA-binding</keyword>
<dbReference type="PANTHER" id="PTHR30580">
    <property type="entry name" value="PRIMOSOMAL PROTEIN N"/>
    <property type="match status" value="1"/>
</dbReference>
<name>A0ABT1B234_9FLAO</name>
<feature type="binding site" evidence="11">
    <location>
        <position position="565"/>
    </location>
    <ligand>
        <name>Zn(2+)</name>
        <dbReference type="ChEBI" id="CHEBI:29105"/>
        <label>1</label>
    </ligand>
</feature>
<dbReference type="Pfam" id="PF00271">
    <property type="entry name" value="Helicase_C"/>
    <property type="match status" value="1"/>
</dbReference>
<feature type="binding site" evidence="11">
    <location>
        <position position="555"/>
    </location>
    <ligand>
        <name>Zn(2+)</name>
        <dbReference type="ChEBI" id="CHEBI:29105"/>
        <label>2</label>
    </ligand>
</feature>
<keyword evidence="4 11" id="KW-0547">Nucleotide-binding</keyword>
<comment type="catalytic activity">
    <reaction evidence="11">
        <text>ATP + H2O = ADP + phosphate + H(+)</text>
        <dbReference type="Rhea" id="RHEA:13065"/>
        <dbReference type="ChEBI" id="CHEBI:15377"/>
        <dbReference type="ChEBI" id="CHEBI:15378"/>
        <dbReference type="ChEBI" id="CHEBI:30616"/>
        <dbReference type="ChEBI" id="CHEBI:43474"/>
        <dbReference type="ChEBI" id="CHEBI:456216"/>
        <dbReference type="EC" id="5.6.2.4"/>
    </reaction>
</comment>
<comment type="subunit">
    <text evidence="11">Component of the replication restart primosome.</text>
</comment>
<dbReference type="NCBIfam" id="TIGR00595">
    <property type="entry name" value="priA"/>
    <property type="match status" value="1"/>
</dbReference>
<keyword evidence="1 11" id="KW-0639">Primosome</keyword>
<accession>A0ABT1B234</accession>
<organism evidence="13 14">
    <name type="scientific">Robiginitalea marina</name>
    <dbReference type="NCBI Taxonomy" id="2954105"/>
    <lineage>
        <taxon>Bacteria</taxon>
        <taxon>Pseudomonadati</taxon>
        <taxon>Bacteroidota</taxon>
        <taxon>Flavobacteriia</taxon>
        <taxon>Flavobacteriales</taxon>
        <taxon>Flavobacteriaceae</taxon>
        <taxon>Robiginitalea</taxon>
    </lineage>
</organism>
<dbReference type="PANTHER" id="PTHR30580:SF0">
    <property type="entry name" value="PRIMOSOMAL PROTEIN N"/>
    <property type="match status" value="1"/>
</dbReference>
<evidence type="ECO:0000256" key="8">
    <source>
        <dbReference type="ARBA" id="ARBA00022840"/>
    </source>
</evidence>